<accession>A0A841EGR8</accession>
<dbReference type="Pfam" id="PF00149">
    <property type="entry name" value="Metallophos"/>
    <property type="match status" value="1"/>
</dbReference>
<dbReference type="InterPro" id="IPR051918">
    <property type="entry name" value="STPP_CPPED1"/>
</dbReference>
<dbReference type="EMBL" id="JACHKT010000006">
    <property type="protein sequence ID" value="MBB6002562.1"/>
    <property type="molecule type" value="Genomic_DNA"/>
</dbReference>
<dbReference type="AlphaFoldDB" id="A0A841EGR8"/>
<evidence type="ECO:0000313" key="2">
    <source>
        <dbReference type="EMBL" id="MBB6002562.1"/>
    </source>
</evidence>
<evidence type="ECO:0000313" key="3">
    <source>
        <dbReference type="Proteomes" id="UP000524404"/>
    </source>
</evidence>
<comment type="caution">
    <text evidence="2">The sequence shown here is derived from an EMBL/GenBank/DDBJ whole genome shotgun (WGS) entry which is preliminary data.</text>
</comment>
<feature type="domain" description="Calcineurin-like phosphoesterase" evidence="1">
    <location>
        <begin position="39"/>
        <end position="237"/>
    </location>
</feature>
<dbReference type="RefSeq" id="WP_184131803.1">
    <property type="nucleotide sequence ID" value="NZ_JACHKT010000006.1"/>
</dbReference>
<sequence>MKRRDFLVSSSLAATTIGATTKEAQANQSLRSKAKPILTIGHITDVHIRRRDNAPERFQKCLKEVMTHKVDFFLNSGDSIFAADYSDVTREKMLDQWSAWDESIKVIDKYELHSCVGNHDPWWHAPSKEDEMYGVNYAAKRLGMPHRYYSFSKKNWHFFILDGNNKGVSLDPEQMAWLEKGLEAVPTGHFALLMSHFPILSVTGAWAGGTHSDNVILRKLFYKHKEKVKVCLSGHQHLLDSNVFNGVQYFCNGAMSGFWWEKGDEHSAKPYYYQETAPGYAILKLYEDGTLENHYHEHHY</sequence>
<dbReference type="PANTHER" id="PTHR43143">
    <property type="entry name" value="METALLOPHOSPHOESTERASE, CALCINEURIN SUPERFAMILY"/>
    <property type="match status" value="1"/>
</dbReference>
<dbReference type="Proteomes" id="UP000524404">
    <property type="component" value="Unassembled WGS sequence"/>
</dbReference>
<dbReference type="Gene3D" id="3.60.21.10">
    <property type="match status" value="1"/>
</dbReference>
<proteinExistence type="predicted"/>
<dbReference type="GO" id="GO:0016787">
    <property type="term" value="F:hydrolase activity"/>
    <property type="evidence" value="ECO:0007669"/>
    <property type="project" value="InterPro"/>
</dbReference>
<gene>
    <name evidence="2" type="ORF">HNP25_001214</name>
</gene>
<dbReference type="SUPFAM" id="SSF56300">
    <property type="entry name" value="Metallo-dependent phosphatases"/>
    <property type="match status" value="1"/>
</dbReference>
<reference evidence="2 3" key="1">
    <citation type="submission" date="2020-08" db="EMBL/GenBank/DDBJ databases">
        <title>Functional genomics of gut bacteria from endangered species of beetles.</title>
        <authorList>
            <person name="Carlos-Shanley C."/>
        </authorList>
    </citation>
    <scope>NUCLEOTIDE SEQUENCE [LARGE SCALE GENOMIC DNA]</scope>
    <source>
        <strain evidence="2 3">S00070</strain>
    </source>
</reference>
<keyword evidence="3" id="KW-1185">Reference proteome</keyword>
<dbReference type="InterPro" id="IPR029052">
    <property type="entry name" value="Metallo-depent_PP-like"/>
</dbReference>
<organism evidence="2 3">
    <name type="scientific">Arcicella rosea</name>
    <dbReference type="NCBI Taxonomy" id="502909"/>
    <lineage>
        <taxon>Bacteria</taxon>
        <taxon>Pseudomonadati</taxon>
        <taxon>Bacteroidota</taxon>
        <taxon>Cytophagia</taxon>
        <taxon>Cytophagales</taxon>
        <taxon>Flectobacillaceae</taxon>
        <taxon>Arcicella</taxon>
    </lineage>
</organism>
<dbReference type="PANTHER" id="PTHR43143:SF1">
    <property type="entry name" value="SERINE_THREONINE-PROTEIN PHOSPHATASE CPPED1"/>
    <property type="match status" value="1"/>
</dbReference>
<protein>
    <submittedName>
        <fullName evidence="2">3',5'-cyclic AMP phosphodiesterase CpdA</fullName>
    </submittedName>
</protein>
<dbReference type="InterPro" id="IPR004843">
    <property type="entry name" value="Calcineurin-like_PHP"/>
</dbReference>
<evidence type="ECO:0000259" key="1">
    <source>
        <dbReference type="Pfam" id="PF00149"/>
    </source>
</evidence>
<name>A0A841EGR8_9BACT</name>